<protein>
    <submittedName>
        <fullName evidence="4">LytR/AlgR family response regulator transcription factor</fullName>
    </submittedName>
</protein>
<dbReference type="SMART" id="SM00448">
    <property type="entry name" value="REC"/>
    <property type="match status" value="1"/>
</dbReference>
<proteinExistence type="predicted"/>
<dbReference type="Proteomes" id="UP001596023">
    <property type="component" value="Unassembled WGS sequence"/>
</dbReference>
<dbReference type="PANTHER" id="PTHR37299">
    <property type="entry name" value="TRANSCRIPTIONAL REGULATOR-RELATED"/>
    <property type="match status" value="1"/>
</dbReference>
<name>A0ABV9KQW1_9BACT</name>
<evidence type="ECO:0000259" key="3">
    <source>
        <dbReference type="PROSITE" id="PS50930"/>
    </source>
</evidence>
<sequence length="243" mass="28293">MAEILKVLLVDDEFHARKLLSEYISKLPFLEIAGISLNIFEAMNIFKEEKIDILLLDIQMPEISGLEFARSLKNPPSIIFTTAYSEYAVESYELDVVDYLLKPIAFPRFLQAINKVIEKRNRIHNTYQVAQTSARAEEIEDNSIAMKSGHKYYKINYTDLLYIEGQMEYVTLHTVKEKIMVLASLKGLEERLPVNKFIRIHKSYIVSVKHLELIDKNFLHIAGKKLPIGRSFKEELLRRLEKM</sequence>
<dbReference type="InterPro" id="IPR011006">
    <property type="entry name" value="CheY-like_superfamily"/>
</dbReference>
<comment type="caution">
    <text evidence="4">The sequence shown here is derived from an EMBL/GenBank/DDBJ whole genome shotgun (WGS) entry which is preliminary data.</text>
</comment>
<dbReference type="Gene3D" id="3.40.50.2300">
    <property type="match status" value="1"/>
</dbReference>
<dbReference type="Pfam" id="PF04397">
    <property type="entry name" value="LytTR"/>
    <property type="match status" value="1"/>
</dbReference>
<dbReference type="PROSITE" id="PS50930">
    <property type="entry name" value="HTH_LYTTR"/>
    <property type="match status" value="1"/>
</dbReference>
<keyword evidence="1" id="KW-0597">Phosphoprotein</keyword>
<feature type="modified residue" description="4-aspartylphosphate" evidence="1">
    <location>
        <position position="57"/>
    </location>
</feature>
<dbReference type="EMBL" id="JBHSGN010000011">
    <property type="protein sequence ID" value="MFC4672442.1"/>
    <property type="molecule type" value="Genomic_DNA"/>
</dbReference>
<evidence type="ECO:0000256" key="1">
    <source>
        <dbReference type="PROSITE-ProRule" id="PRU00169"/>
    </source>
</evidence>
<reference evidence="5" key="1">
    <citation type="journal article" date="2019" name="Int. J. Syst. Evol. Microbiol.">
        <title>The Global Catalogue of Microorganisms (GCM) 10K type strain sequencing project: providing services to taxonomists for standard genome sequencing and annotation.</title>
        <authorList>
            <consortium name="The Broad Institute Genomics Platform"/>
            <consortium name="The Broad Institute Genome Sequencing Center for Infectious Disease"/>
            <person name="Wu L."/>
            <person name="Ma J."/>
        </authorList>
    </citation>
    <scope>NUCLEOTIDE SEQUENCE [LARGE SCALE GENOMIC DNA]</scope>
    <source>
        <strain evidence="5">CCUG 66188</strain>
    </source>
</reference>
<dbReference type="Gene3D" id="2.40.50.1020">
    <property type="entry name" value="LytTr DNA-binding domain"/>
    <property type="match status" value="1"/>
</dbReference>
<dbReference type="InterPro" id="IPR001789">
    <property type="entry name" value="Sig_transdc_resp-reg_receiver"/>
</dbReference>
<organism evidence="4 5">
    <name type="scientific">Dysgonomonas termitidis</name>
    <dbReference type="NCBI Taxonomy" id="1516126"/>
    <lineage>
        <taxon>Bacteria</taxon>
        <taxon>Pseudomonadati</taxon>
        <taxon>Bacteroidota</taxon>
        <taxon>Bacteroidia</taxon>
        <taxon>Bacteroidales</taxon>
        <taxon>Dysgonomonadaceae</taxon>
        <taxon>Dysgonomonas</taxon>
    </lineage>
</organism>
<dbReference type="PROSITE" id="PS50110">
    <property type="entry name" value="RESPONSE_REGULATORY"/>
    <property type="match status" value="1"/>
</dbReference>
<dbReference type="InterPro" id="IPR046947">
    <property type="entry name" value="LytR-like"/>
</dbReference>
<dbReference type="RefSeq" id="WP_379993615.1">
    <property type="nucleotide sequence ID" value="NZ_JBHSGN010000011.1"/>
</dbReference>
<accession>A0ABV9KQW1</accession>
<dbReference type="Pfam" id="PF00072">
    <property type="entry name" value="Response_reg"/>
    <property type="match status" value="1"/>
</dbReference>
<dbReference type="PANTHER" id="PTHR37299:SF1">
    <property type="entry name" value="STAGE 0 SPORULATION PROTEIN A HOMOLOG"/>
    <property type="match status" value="1"/>
</dbReference>
<dbReference type="SUPFAM" id="SSF52172">
    <property type="entry name" value="CheY-like"/>
    <property type="match status" value="1"/>
</dbReference>
<dbReference type="InterPro" id="IPR007492">
    <property type="entry name" value="LytTR_DNA-bd_dom"/>
</dbReference>
<keyword evidence="5" id="KW-1185">Reference proteome</keyword>
<evidence type="ECO:0000313" key="5">
    <source>
        <dbReference type="Proteomes" id="UP001596023"/>
    </source>
</evidence>
<gene>
    <name evidence="4" type="ORF">ACFO6W_01920</name>
</gene>
<evidence type="ECO:0000259" key="2">
    <source>
        <dbReference type="PROSITE" id="PS50110"/>
    </source>
</evidence>
<feature type="domain" description="Response regulatory" evidence="2">
    <location>
        <begin position="6"/>
        <end position="117"/>
    </location>
</feature>
<dbReference type="SMART" id="SM00850">
    <property type="entry name" value="LytTR"/>
    <property type="match status" value="1"/>
</dbReference>
<feature type="domain" description="HTH LytTR-type" evidence="3">
    <location>
        <begin position="144"/>
        <end position="242"/>
    </location>
</feature>
<evidence type="ECO:0000313" key="4">
    <source>
        <dbReference type="EMBL" id="MFC4672442.1"/>
    </source>
</evidence>